<sequence>MICRRGIIDVDFQRSTNRRALGAGAFGNRGQRFGIRFHGQSLEVQELESIGAAKELVQAGPTRLDKANTQLQPVLGQHLLCHGILEHKNPKIFLPLRAKIRKIDVEIADPEITNMSNKHPLCVLNIALTQETQKYLSSSLAGITKNC</sequence>
<organism evidence="1 2">
    <name type="scientific">Romanomermis culicivorax</name>
    <name type="common">Nematode worm</name>
    <dbReference type="NCBI Taxonomy" id="13658"/>
    <lineage>
        <taxon>Eukaryota</taxon>
        <taxon>Metazoa</taxon>
        <taxon>Ecdysozoa</taxon>
        <taxon>Nematoda</taxon>
        <taxon>Enoplea</taxon>
        <taxon>Dorylaimia</taxon>
        <taxon>Mermithida</taxon>
        <taxon>Mermithoidea</taxon>
        <taxon>Mermithidae</taxon>
        <taxon>Romanomermis</taxon>
    </lineage>
</organism>
<dbReference type="AlphaFoldDB" id="A0A915IFW5"/>
<reference evidence="2" key="1">
    <citation type="submission" date="2022-11" db="UniProtKB">
        <authorList>
            <consortium name="WormBaseParasite"/>
        </authorList>
    </citation>
    <scope>IDENTIFICATION</scope>
</reference>
<evidence type="ECO:0000313" key="2">
    <source>
        <dbReference type="WBParaSite" id="nRc.2.0.1.t12803-RA"/>
    </source>
</evidence>
<proteinExistence type="predicted"/>
<protein>
    <submittedName>
        <fullName evidence="2">Uncharacterized protein</fullName>
    </submittedName>
</protein>
<dbReference type="Proteomes" id="UP000887565">
    <property type="component" value="Unplaced"/>
</dbReference>
<accession>A0A915IFW5</accession>
<dbReference type="WBParaSite" id="nRc.2.0.1.t12803-RA">
    <property type="protein sequence ID" value="nRc.2.0.1.t12803-RA"/>
    <property type="gene ID" value="nRc.2.0.1.g12803"/>
</dbReference>
<evidence type="ECO:0000313" key="1">
    <source>
        <dbReference type="Proteomes" id="UP000887565"/>
    </source>
</evidence>
<keyword evidence="1" id="KW-1185">Reference proteome</keyword>
<name>A0A915IFW5_ROMCU</name>